<reference evidence="4" key="1">
    <citation type="submission" date="2020-06" db="EMBL/GenBank/DDBJ databases">
        <authorList>
            <person name="Li T."/>
            <person name="Hu X."/>
            <person name="Zhang T."/>
            <person name="Song X."/>
            <person name="Zhang H."/>
            <person name="Dai N."/>
            <person name="Sheng W."/>
            <person name="Hou X."/>
            <person name="Wei L."/>
        </authorList>
    </citation>
    <scope>NUCLEOTIDE SEQUENCE</scope>
    <source>
        <strain evidence="4">KEN1</strain>
        <tissue evidence="4">Leaf</tissue>
    </source>
</reference>
<dbReference type="Pfam" id="PF13976">
    <property type="entry name" value="gag_pre-integrs"/>
    <property type="match status" value="1"/>
</dbReference>
<organism evidence="4">
    <name type="scientific">Sesamum latifolium</name>
    <dbReference type="NCBI Taxonomy" id="2727402"/>
    <lineage>
        <taxon>Eukaryota</taxon>
        <taxon>Viridiplantae</taxon>
        <taxon>Streptophyta</taxon>
        <taxon>Embryophyta</taxon>
        <taxon>Tracheophyta</taxon>
        <taxon>Spermatophyta</taxon>
        <taxon>Magnoliopsida</taxon>
        <taxon>eudicotyledons</taxon>
        <taxon>Gunneridae</taxon>
        <taxon>Pentapetalae</taxon>
        <taxon>asterids</taxon>
        <taxon>lamiids</taxon>
        <taxon>Lamiales</taxon>
        <taxon>Pedaliaceae</taxon>
        <taxon>Sesamum</taxon>
    </lineage>
</organism>
<dbReference type="InterPro" id="IPR025724">
    <property type="entry name" value="GAG-pre-integrase_dom"/>
</dbReference>
<dbReference type="AlphaFoldDB" id="A0AAW2U7R5"/>
<dbReference type="InterPro" id="IPR054722">
    <property type="entry name" value="PolX-like_BBD"/>
</dbReference>
<evidence type="ECO:0000259" key="2">
    <source>
        <dbReference type="Pfam" id="PF13976"/>
    </source>
</evidence>
<dbReference type="InterPro" id="IPR013103">
    <property type="entry name" value="RVT_2"/>
</dbReference>
<evidence type="ECO:0000259" key="3">
    <source>
        <dbReference type="Pfam" id="PF22936"/>
    </source>
</evidence>
<name>A0AAW2U7R5_9LAMI</name>
<sequence>MGRILASNCMEFLTGIRNSQIKNERMEMEEELMLLLKTYLEILENSIVPGGSVDMTANTGGNLATKLMEALKLIQAKAPQDPVHVHFAQGDEMTSITVNTKPATLNFGTWIVDTGATNHMCGDASIFHSLHNLSTPITITLPDNSDLKTKNVLAIGKQIGKLYYLDRNSFISVPVSHCNNSQTICSSSFTQMYTLWHKRLGHPSSSVLSHISVLNLNDINKDHICFVCPLAKQSREPFLVSESHTLVDDYSRVSWTFLLHHKAQTAKGKPEWENAMKEELTTLEKNNTWDIVDLPKGKRAIGCSVRTLLAVASSLAWPIHQADINNAFLHDFLDEDIYMLPPDGSSLVAGKIIDVKRFLDMEFTIKDLGCAKYFLGLEIIHSTTDGLSAS</sequence>
<feature type="domain" description="GAG-pre-integrase" evidence="2">
    <location>
        <begin position="162"/>
        <end position="233"/>
    </location>
</feature>
<proteinExistence type="predicted"/>
<feature type="domain" description="Reverse transcriptase Ty1/copia-type" evidence="1">
    <location>
        <begin position="304"/>
        <end position="346"/>
    </location>
</feature>
<evidence type="ECO:0000259" key="1">
    <source>
        <dbReference type="Pfam" id="PF07727"/>
    </source>
</evidence>
<feature type="domain" description="Retrovirus-related Pol polyprotein from transposon TNT 1-94-like beta-barrel" evidence="3">
    <location>
        <begin position="110"/>
        <end position="151"/>
    </location>
</feature>
<reference evidence="4" key="2">
    <citation type="journal article" date="2024" name="Plant">
        <title>Genomic evolution and insights into agronomic trait innovations of Sesamum species.</title>
        <authorList>
            <person name="Miao H."/>
            <person name="Wang L."/>
            <person name="Qu L."/>
            <person name="Liu H."/>
            <person name="Sun Y."/>
            <person name="Le M."/>
            <person name="Wang Q."/>
            <person name="Wei S."/>
            <person name="Zheng Y."/>
            <person name="Lin W."/>
            <person name="Duan Y."/>
            <person name="Cao H."/>
            <person name="Xiong S."/>
            <person name="Wang X."/>
            <person name="Wei L."/>
            <person name="Li C."/>
            <person name="Ma Q."/>
            <person name="Ju M."/>
            <person name="Zhao R."/>
            <person name="Li G."/>
            <person name="Mu C."/>
            <person name="Tian Q."/>
            <person name="Mei H."/>
            <person name="Zhang T."/>
            <person name="Gao T."/>
            <person name="Zhang H."/>
        </authorList>
    </citation>
    <scope>NUCLEOTIDE SEQUENCE</scope>
    <source>
        <strain evidence="4">KEN1</strain>
    </source>
</reference>
<comment type="caution">
    <text evidence="4">The sequence shown here is derived from an EMBL/GenBank/DDBJ whole genome shotgun (WGS) entry which is preliminary data.</text>
</comment>
<dbReference type="EMBL" id="JACGWN010000013">
    <property type="protein sequence ID" value="KAL0411701.1"/>
    <property type="molecule type" value="Genomic_DNA"/>
</dbReference>
<dbReference type="Pfam" id="PF07727">
    <property type="entry name" value="RVT_2"/>
    <property type="match status" value="1"/>
</dbReference>
<protein>
    <submittedName>
        <fullName evidence="4">Retrovirus-related Pol polyprotein from transposon TNT 1-94</fullName>
    </submittedName>
</protein>
<accession>A0AAW2U7R5</accession>
<evidence type="ECO:0000313" key="4">
    <source>
        <dbReference type="EMBL" id="KAL0411701.1"/>
    </source>
</evidence>
<dbReference type="Pfam" id="PF22936">
    <property type="entry name" value="Pol_BBD"/>
    <property type="match status" value="1"/>
</dbReference>
<gene>
    <name evidence="4" type="ORF">Slati_3759800</name>
</gene>